<dbReference type="AlphaFoldDB" id="A0AA35XLJ2"/>
<dbReference type="Gene3D" id="3.30.160.250">
    <property type="match status" value="1"/>
</dbReference>
<evidence type="ECO:0000259" key="1">
    <source>
        <dbReference type="Pfam" id="PF15919"/>
    </source>
</evidence>
<evidence type="ECO:0000313" key="3">
    <source>
        <dbReference type="Proteomes" id="UP001174909"/>
    </source>
</evidence>
<gene>
    <name evidence="2" type="ORF">GBAR_LOCUS30942</name>
</gene>
<protein>
    <recommendedName>
        <fullName evidence="1">HicB-like antitoxin of toxin-antitoxin system domain-containing protein</fullName>
    </recommendedName>
</protein>
<proteinExistence type="predicted"/>
<dbReference type="InterPro" id="IPR031807">
    <property type="entry name" value="HicB-like"/>
</dbReference>
<dbReference type="Proteomes" id="UP001174909">
    <property type="component" value="Unassembled WGS sequence"/>
</dbReference>
<organism evidence="2 3">
    <name type="scientific">Geodia barretti</name>
    <name type="common">Barrett's horny sponge</name>
    <dbReference type="NCBI Taxonomy" id="519541"/>
    <lineage>
        <taxon>Eukaryota</taxon>
        <taxon>Metazoa</taxon>
        <taxon>Porifera</taxon>
        <taxon>Demospongiae</taxon>
        <taxon>Heteroscleromorpha</taxon>
        <taxon>Tetractinellida</taxon>
        <taxon>Astrophorina</taxon>
        <taxon>Geodiidae</taxon>
        <taxon>Geodia</taxon>
    </lineage>
</organism>
<dbReference type="InterPro" id="IPR035069">
    <property type="entry name" value="TTHA1013/TTHA0281-like"/>
</dbReference>
<dbReference type="SUPFAM" id="SSF143100">
    <property type="entry name" value="TTHA1013/TTHA0281-like"/>
    <property type="match status" value="1"/>
</dbReference>
<dbReference type="EMBL" id="CASHTH010004401">
    <property type="protein sequence ID" value="CAI8056830.1"/>
    <property type="molecule type" value="Genomic_DNA"/>
</dbReference>
<sequence>MKLYKLPIVLYEPSEDTEYKYMAEVPALPGCRVWGDSVGEALDYIRNMAETFVDSYLDRETPLPEEVELLLYEPSGTVIHGEIIVTA</sequence>
<name>A0AA35XLJ2_GEOBA</name>
<comment type="caution">
    <text evidence="2">The sequence shown here is derived from an EMBL/GenBank/DDBJ whole genome shotgun (WGS) entry which is preliminary data.</text>
</comment>
<feature type="domain" description="HicB-like antitoxin of toxin-antitoxin system" evidence="1">
    <location>
        <begin position="12"/>
        <end position="68"/>
    </location>
</feature>
<reference evidence="2" key="1">
    <citation type="submission" date="2023-03" db="EMBL/GenBank/DDBJ databases">
        <authorList>
            <person name="Steffen K."/>
            <person name="Cardenas P."/>
        </authorList>
    </citation>
    <scope>NUCLEOTIDE SEQUENCE</scope>
</reference>
<evidence type="ECO:0000313" key="2">
    <source>
        <dbReference type="EMBL" id="CAI8056830.1"/>
    </source>
</evidence>
<dbReference type="Pfam" id="PF15919">
    <property type="entry name" value="HicB_lk_antitox"/>
    <property type="match status" value="1"/>
</dbReference>
<keyword evidence="3" id="KW-1185">Reference proteome</keyword>
<accession>A0AA35XLJ2</accession>